<evidence type="ECO:0000256" key="1">
    <source>
        <dbReference type="SAM" id="Phobius"/>
    </source>
</evidence>
<keyword evidence="3" id="KW-1185">Reference proteome</keyword>
<evidence type="ECO:0000313" key="3">
    <source>
        <dbReference type="Proteomes" id="UP001560296"/>
    </source>
</evidence>
<dbReference type="Proteomes" id="UP001560296">
    <property type="component" value="Unassembled WGS sequence"/>
</dbReference>
<evidence type="ECO:0000313" key="2">
    <source>
        <dbReference type="EMBL" id="MEX6502625.1"/>
    </source>
</evidence>
<reference evidence="2 3" key="1">
    <citation type="submission" date="2024-07" db="EMBL/GenBank/DDBJ databases">
        <authorList>
            <person name="Li M."/>
        </authorList>
    </citation>
    <scope>NUCLEOTIDE SEQUENCE [LARGE SCALE GENOMIC DNA]</scope>
    <source>
        <strain evidence="2 3">25A3E</strain>
    </source>
</reference>
<comment type="caution">
    <text evidence="2">The sequence shown here is derived from an EMBL/GenBank/DDBJ whole genome shotgun (WGS) entry which is preliminary data.</text>
</comment>
<name>A0ABV3YVN2_9PSED</name>
<organism evidence="2 3">
    <name type="scientific">Pseudomonas zhanjiangensis</name>
    <dbReference type="NCBI Taxonomy" id="3239015"/>
    <lineage>
        <taxon>Bacteria</taxon>
        <taxon>Pseudomonadati</taxon>
        <taxon>Pseudomonadota</taxon>
        <taxon>Gammaproteobacteria</taxon>
        <taxon>Pseudomonadales</taxon>
        <taxon>Pseudomonadaceae</taxon>
        <taxon>Pseudomonas</taxon>
    </lineage>
</organism>
<protein>
    <submittedName>
        <fullName evidence="2">Uncharacterized protein</fullName>
    </submittedName>
</protein>
<feature type="transmembrane region" description="Helical" evidence="1">
    <location>
        <begin position="52"/>
        <end position="80"/>
    </location>
</feature>
<keyword evidence="1" id="KW-1133">Transmembrane helix</keyword>
<keyword evidence="1" id="KW-0812">Transmembrane</keyword>
<feature type="transmembrane region" description="Helical" evidence="1">
    <location>
        <begin position="12"/>
        <end position="32"/>
    </location>
</feature>
<proteinExistence type="predicted"/>
<dbReference type="RefSeq" id="WP_369287592.1">
    <property type="nucleotide sequence ID" value="NZ_JBFTEG010000007.1"/>
</dbReference>
<accession>A0ABV3YVN2</accession>
<keyword evidence="1" id="KW-0472">Membrane</keyword>
<sequence>MQAYSSFYRWLHRHLVVSFLLMTVSFLTFGYFTIDLVHLLSSNTAFIVRHGWMALVSGGFLQFVQLSLIALLAMACYLLFRLCEQAVVQRLSGRARLLE</sequence>
<dbReference type="EMBL" id="JBFTEG010000007">
    <property type="protein sequence ID" value="MEX6502625.1"/>
    <property type="molecule type" value="Genomic_DNA"/>
</dbReference>
<gene>
    <name evidence="2" type="ORF">AB5S05_11165</name>
</gene>